<dbReference type="CDD" id="cd03188">
    <property type="entry name" value="GST_C_Beta"/>
    <property type="match status" value="1"/>
</dbReference>
<dbReference type="PANTHER" id="PTHR44051:SF8">
    <property type="entry name" value="GLUTATHIONE S-TRANSFERASE GSTA"/>
    <property type="match status" value="1"/>
</dbReference>
<dbReference type="SFLD" id="SFLDS00019">
    <property type="entry name" value="Glutathione_Transferase_(cytos"/>
    <property type="match status" value="1"/>
</dbReference>
<dbReference type="InterPro" id="IPR040079">
    <property type="entry name" value="Glutathione_S-Trfase"/>
</dbReference>
<dbReference type="PROSITE" id="PS50404">
    <property type="entry name" value="GST_NTER"/>
    <property type="match status" value="1"/>
</dbReference>
<dbReference type="SFLD" id="SFLDG01150">
    <property type="entry name" value="Main.1:_Beta-like"/>
    <property type="match status" value="1"/>
</dbReference>
<dbReference type="InterPro" id="IPR036249">
    <property type="entry name" value="Thioredoxin-like_sf"/>
</dbReference>
<dbReference type="InterPro" id="IPR036282">
    <property type="entry name" value="Glutathione-S-Trfase_C_sf"/>
</dbReference>
<accession>A0A3A8NXD9</accession>
<comment type="caution">
    <text evidence="3">The sequence shown here is derived from an EMBL/GenBank/DDBJ whole genome shotgun (WGS) entry which is preliminary data.</text>
</comment>
<proteinExistence type="predicted"/>
<name>A0A3A8NXD9_9BACT</name>
<dbReference type="OrthoDB" id="8772754at2"/>
<organism evidence="3 4">
    <name type="scientific">Corallococcus sicarius</name>
    <dbReference type="NCBI Taxonomy" id="2316726"/>
    <lineage>
        <taxon>Bacteria</taxon>
        <taxon>Pseudomonadati</taxon>
        <taxon>Myxococcota</taxon>
        <taxon>Myxococcia</taxon>
        <taxon>Myxococcales</taxon>
        <taxon>Cystobacterineae</taxon>
        <taxon>Myxococcaceae</taxon>
        <taxon>Corallococcus</taxon>
    </lineage>
</organism>
<dbReference type="Gene3D" id="3.40.30.10">
    <property type="entry name" value="Glutaredoxin"/>
    <property type="match status" value="1"/>
</dbReference>
<dbReference type="InterPro" id="IPR010987">
    <property type="entry name" value="Glutathione-S-Trfase_C-like"/>
</dbReference>
<dbReference type="InterPro" id="IPR004046">
    <property type="entry name" value="GST_C"/>
</dbReference>
<protein>
    <submittedName>
        <fullName evidence="3">Glutathione S-transferase</fullName>
    </submittedName>
</protein>
<keyword evidence="4" id="KW-1185">Reference proteome</keyword>
<evidence type="ECO:0000313" key="4">
    <source>
        <dbReference type="Proteomes" id="UP000273405"/>
    </source>
</evidence>
<dbReference type="PROSITE" id="PS50405">
    <property type="entry name" value="GST_CTER"/>
    <property type="match status" value="1"/>
</dbReference>
<evidence type="ECO:0000313" key="3">
    <source>
        <dbReference type="EMBL" id="RKH47800.1"/>
    </source>
</evidence>
<dbReference type="Pfam" id="PF00043">
    <property type="entry name" value="GST_C"/>
    <property type="match status" value="1"/>
</dbReference>
<dbReference type="CDD" id="cd03057">
    <property type="entry name" value="GST_N_Beta"/>
    <property type="match status" value="1"/>
</dbReference>
<reference evidence="4" key="1">
    <citation type="submission" date="2018-09" db="EMBL/GenBank/DDBJ databases">
        <authorList>
            <person name="Livingstone P.G."/>
            <person name="Whitworth D.E."/>
        </authorList>
    </citation>
    <scope>NUCLEOTIDE SEQUENCE [LARGE SCALE GENOMIC DNA]</scope>
    <source>
        <strain evidence="4">CA040B</strain>
    </source>
</reference>
<feature type="domain" description="GST N-terminal" evidence="1">
    <location>
        <begin position="1"/>
        <end position="81"/>
    </location>
</feature>
<dbReference type="GO" id="GO:0016740">
    <property type="term" value="F:transferase activity"/>
    <property type="evidence" value="ECO:0007669"/>
    <property type="project" value="UniProtKB-KW"/>
</dbReference>
<dbReference type="InterPro" id="IPR004045">
    <property type="entry name" value="Glutathione_S-Trfase_N"/>
</dbReference>
<dbReference type="SFLD" id="SFLDG00358">
    <property type="entry name" value="Main_(cytGST)"/>
    <property type="match status" value="1"/>
</dbReference>
<dbReference type="AlphaFoldDB" id="A0A3A8NXD9"/>
<dbReference type="PANTHER" id="PTHR44051">
    <property type="entry name" value="GLUTATHIONE S-TRANSFERASE-RELATED"/>
    <property type="match status" value="1"/>
</dbReference>
<dbReference type="SUPFAM" id="SSF52833">
    <property type="entry name" value="Thioredoxin-like"/>
    <property type="match status" value="1"/>
</dbReference>
<dbReference type="Gene3D" id="1.20.1050.10">
    <property type="match status" value="1"/>
</dbReference>
<evidence type="ECO:0000259" key="1">
    <source>
        <dbReference type="PROSITE" id="PS50404"/>
    </source>
</evidence>
<dbReference type="EMBL" id="RAWG01000006">
    <property type="protein sequence ID" value="RKH47800.1"/>
    <property type="molecule type" value="Genomic_DNA"/>
</dbReference>
<gene>
    <name evidence="3" type="ORF">D7X12_01955</name>
</gene>
<sequence>MQLYFSPLSCSAATRMCFYEAGTEATYIEVDSKTKRTHDGKNYLEVHPLGLVPALRTDDGDVLTENAAILQYVAQALPHANLAPTDPRGRARLQQWLSFIGTELHRGTFSPLLDSAGTEGGRAYALAKSTPRLAYVEQHLTGREFLLERFSVADAYLVTVLGWCVATPIELKKWPALSAYFARLSERPGVAKAFAEERGMYMAELEKRKARP</sequence>
<dbReference type="Pfam" id="PF13409">
    <property type="entry name" value="GST_N_2"/>
    <property type="match status" value="1"/>
</dbReference>
<evidence type="ECO:0000259" key="2">
    <source>
        <dbReference type="PROSITE" id="PS50405"/>
    </source>
</evidence>
<feature type="domain" description="GST C-terminal" evidence="2">
    <location>
        <begin position="86"/>
        <end position="212"/>
    </location>
</feature>
<keyword evidence="3" id="KW-0808">Transferase</keyword>
<dbReference type="Proteomes" id="UP000273405">
    <property type="component" value="Unassembled WGS sequence"/>
</dbReference>
<dbReference type="SUPFAM" id="SSF47616">
    <property type="entry name" value="GST C-terminal domain-like"/>
    <property type="match status" value="1"/>
</dbReference>